<dbReference type="InterPro" id="IPR000182">
    <property type="entry name" value="GNAT_dom"/>
</dbReference>
<keyword evidence="1" id="KW-0808">Transferase</keyword>
<proteinExistence type="predicted"/>
<dbReference type="RefSeq" id="WP_189068330.1">
    <property type="nucleotide sequence ID" value="NZ_BMPE01000002.1"/>
</dbReference>
<dbReference type="Gene3D" id="3.40.630.30">
    <property type="match status" value="1"/>
</dbReference>
<keyword evidence="2" id="KW-0012">Acyltransferase</keyword>
<accession>A0ABQ2FGV1</accession>
<evidence type="ECO:0000256" key="1">
    <source>
        <dbReference type="ARBA" id="ARBA00022679"/>
    </source>
</evidence>
<name>A0ABQ2FGV1_9DEIO</name>
<keyword evidence="5" id="KW-1185">Reference proteome</keyword>
<dbReference type="InterPro" id="IPR016181">
    <property type="entry name" value="Acyl_CoA_acyltransferase"/>
</dbReference>
<dbReference type="PANTHER" id="PTHR43877">
    <property type="entry name" value="AMINOALKYLPHOSPHONATE N-ACETYLTRANSFERASE-RELATED-RELATED"/>
    <property type="match status" value="1"/>
</dbReference>
<comment type="caution">
    <text evidence="4">The sequence shown here is derived from an EMBL/GenBank/DDBJ whole genome shotgun (WGS) entry which is preliminary data.</text>
</comment>
<dbReference type="EMBL" id="BMPE01000002">
    <property type="protein sequence ID" value="GGK97401.1"/>
    <property type="molecule type" value="Genomic_DNA"/>
</dbReference>
<dbReference type="Proteomes" id="UP000604341">
    <property type="component" value="Unassembled WGS sequence"/>
</dbReference>
<reference evidence="5" key="1">
    <citation type="journal article" date="2019" name="Int. J. Syst. Evol. Microbiol.">
        <title>The Global Catalogue of Microorganisms (GCM) 10K type strain sequencing project: providing services to taxonomists for standard genome sequencing and annotation.</title>
        <authorList>
            <consortium name="The Broad Institute Genomics Platform"/>
            <consortium name="The Broad Institute Genome Sequencing Center for Infectious Disease"/>
            <person name="Wu L."/>
            <person name="Ma J."/>
        </authorList>
    </citation>
    <scope>NUCLEOTIDE SEQUENCE [LARGE SCALE GENOMIC DNA]</scope>
    <source>
        <strain evidence="5">JCM 19173</strain>
    </source>
</reference>
<dbReference type="InterPro" id="IPR050832">
    <property type="entry name" value="Bact_Acetyltransf"/>
</dbReference>
<evidence type="ECO:0000256" key="2">
    <source>
        <dbReference type="ARBA" id="ARBA00023315"/>
    </source>
</evidence>
<evidence type="ECO:0000313" key="4">
    <source>
        <dbReference type="EMBL" id="GGK97401.1"/>
    </source>
</evidence>
<feature type="domain" description="N-acetyltransferase" evidence="3">
    <location>
        <begin position="4"/>
        <end position="155"/>
    </location>
</feature>
<sequence>MPAFTIRRLGPGDSAALERLAQDETDFTDEPPSPPLTPDAADAYLRDPGVWHWHAEDTSGAPVGFLMAYVHRRRHGEPLDVMFEEIGVRRAWRRLGVGRALVRTLHAKMQAHGIGSVWVAADNEDARAFYEACGYELDELQGVILSREVQLGTLI</sequence>
<dbReference type="SUPFAM" id="SSF55729">
    <property type="entry name" value="Acyl-CoA N-acyltransferases (Nat)"/>
    <property type="match status" value="1"/>
</dbReference>
<protein>
    <recommendedName>
        <fullName evidence="3">N-acetyltransferase domain-containing protein</fullName>
    </recommendedName>
</protein>
<evidence type="ECO:0000313" key="5">
    <source>
        <dbReference type="Proteomes" id="UP000604341"/>
    </source>
</evidence>
<dbReference type="PROSITE" id="PS51186">
    <property type="entry name" value="GNAT"/>
    <property type="match status" value="1"/>
</dbReference>
<organism evidence="4 5">
    <name type="scientific">Deinococcus radiotolerans</name>
    <dbReference type="NCBI Taxonomy" id="1309407"/>
    <lineage>
        <taxon>Bacteria</taxon>
        <taxon>Thermotogati</taxon>
        <taxon>Deinococcota</taxon>
        <taxon>Deinococci</taxon>
        <taxon>Deinococcales</taxon>
        <taxon>Deinococcaceae</taxon>
        <taxon>Deinococcus</taxon>
    </lineage>
</organism>
<dbReference type="Pfam" id="PF00583">
    <property type="entry name" value="Acetyltransf_1"/>
    <property type="match status" value="1"/>
</dbReference>
<gene>
    <name evidence="4" type="ORF">GCM10010844_14590</name>
</gene>
<dbReference type="CDD" id="cd04301">
    <property type="entry name" value="NAT_SF"/>
    <property type="match status" value="1"/>
</dbReference>
<evidence type="ECO:0000259" key="3">
    <source>
        <dbReference type="PROSITE" id="PS51186"/>
    </source>
</evidence>